<evidence type="ECO:0000256" key="1">
    <source>
        <dbReference type="ARBA" id="ARBA00016505"/>
    </source>
</evidence>
<evidence type="ECO:0000256" key="2">
    <source>
        <dbReference type="ARBA" id="ARBA00022603"/>
    </source>
</evidence>
<dbReference type="InterPro" id="IPR020598">
    <property type="entry name" value="rRNA_Ade_methylase_Trfase_N"/>
</dbReference>
<dbReference type="AlphaFoldDB" id="A0A133YGS4"/>
<dbReference type="RefSeq" id="WP_066712261.1">
    <property type="nucleotide sequence ID" value="NZ_JARFNM010000001.1"/>
</dbReference>
<evidence type="ECO:0000256" key="5">
    <source>
        <dbReference type="ARBA" id="ARBA00022884"/>
    </source>
</evidence>
<dbReference type="InterPro" id="IPR023165">
    <property type="entry name" value="rRNA_Ade_diMease-like_C"/>
</dbReference>
<feature type="domain" description="Ribosomal RNA adenine methylase transferase N-terminal" evidence="8">
    <location>
        <begin position="40"/>
        <end position="219"/>
    </location>
</feature>
<keyword evidence="10" id="KW-1185">Reference proteome</keyword>
<dbReference type="PANTHER" id="PTHR11727:SF7">
    <property type="entry name" value="DIMETHYLADENOSINE TRANSFERASE-RELATED"/>
    <property type="match status" value="1"/>
</dbReference>
<feature type="binding site" evidence="7">
    <location>
        <position position="78"/>
    </location>
    <ligand>
        <name>S-adenosyl-L-methionine</name>
        <dbReference type="ChEBI" id="CHEBI:59789"/>
    </ligand>
</feature>
<feature type="binding site" evidence="7">
    <location>
        <position position="30"/>
    </location>
    <ligand>
        <name>S-adenosyl-L-methionine</name>
        <dbReference type="ChEBI" id="CHEBI:59789"/>
    </ligand>
</feature>
<reference evidence="10" key="1">
    <citation type="submission" date="2016-01" db="EMBL/GenBank/DDBJ databases">
        <authorList>
            <person name="Mitreva M."/>
            <person name="Pepin K.H."/>
            <person name="Mihindukulasuriya K.A."/>
            <person name="Fulton R."/>
            <person name="Fronick C."/>
            <person name="O'Laughlin M."/>
            <person name="Miner T."/>
            <person name="Herter B."/>
            <person name="Rosa B.A."/>
            <person name="Cordes M."/>
            <person name="Tomlinson C."/>
            <person name="Wollam A."/>
            <person name="Palsikar V.B."/>
            <person name="Mardis E.R."/>
            <person name="Wilson R.K."/>
        </authorList>
    </citation>
    <scope>NUCLEOTIDE SEQUENCE [LARGE SCALE GENOMIC DNA]</scope>
    <source>
        <strain evidence="10">KA00274</strain>
    </source>
</reference>
<evidence type="ECO:0000256" key="4">
    <source>
        <dbReference type="ARBA" id="ARBA00022691"/>
    </source>
</evidence>
<dbReference type="GO" id="GO:0000179">
    <property type="term" value="F:rRNA (adenine-N6,N6-)-dimethyltransferase activity"/>
    <property type="evidence" value="ECO:0007669"/>
    <property type="project" value="UniProtKB-UniRule"/>
</dbReference>
<dbReference type="InterPro" id="IPR020596">
    <property type="entry name" value="rRNA_Ade_Mease_Trfase_CS"/>
</dbReference>
<evidence type="ECO:0000259" key="8">
    <source>
        <dbReference type="SMART" id="SM00650"/>
    </source>
</evidence>
<evidence type="ECO:0000313" key="10">
    <source>
        <dbReference type="Proteomes" id="UP000070080"/>
    </source>
</evidence>
<comment type="similarity">
    <text evidence="7">Belongs to the class I-like SAM-binding methyltransferase superfamily. rRNA adenine N(6)-methyltransferase family.</text>
</comment>
<dbReference type="Gene3D" id="3.40.50.150">
    <property type="entry name" value="Vaccinia Virus protein VP39"/>
    <property type="match status" value="1"/>
</dbReference>
<dbReference type="GO" id="GO:0003723">
    <property type="term" value="F:RNA binding"/>
    <property type="evidence" value="ECO:0007669"/>
    <property type="project" value="UniProtKB-UniRule"/>
</dbReference>
<evidence type="ECO:0000256" key="6">
    <source>
        <dbReference type="ARBA" id="ARBA00029941"/>
    </source>
</evidence>
<dbReference type="OrthoDB" id="9814755at2"/>
<keyword evidence="3 7" id="KW-0808">Transferase</keyword>
<dbReference type="SMART" id="SM00650">
    <property type="entry name" value="rADc"/>
    <property type="match status" value="1"/>
</dbReference>
<keyword evidence="2 7" id="KW-0489">Methyltransferase</keyword>
<dbReference type="PROSITE" id="PS51689">
    <property type="entry name" value="SAM_RNA_A_N6_MT"/>
    <property type="match status" value="1"/>
</dbReference>
<evidence type="ECO:0000256" key="7">
    <source>
        <dbReference type="PROSITE-ProRule" id="PRU01026"/>
    </source>
</evidence>
<dbReference type="InterPro" id="IPR001737">
    <property type="entry name" value="KsgA/Erm"/>
</dbReference>
<evidence type="ECO:0000256" key="3">
    <source>
        <dbReference type="ARBA" id="ARBA00022679"/>
    </source>
</evidence>
<sequence length="310" mass="35133">MALDNTQESGFDPGYVANLEHKFKKAWGQNFLRYQKDAISLLKSIDLEENTLVIEVGAGGGALTEALLRRHFRVLAFEIDLSLRDFLNERFSKQLETGELHLLCEDALQIDWRSLFKSELNLAVISNLPYSETRELILKIYAEVGEKLEVLALMLQTEAISRLTAASSKQSNYQAKLYGPQAVFTQLLFAKACSQKISASAFYPVPKVNNSFVTLVRDKGKFAKCSSLLAQAKLDLADFFPYFADFLQLVFKQRRKQLLNSAFSSDEQQAALAFFRELELKASVRAEELEPLELFQLAIAMYNKENKKSD</sequence>
<dbReference type="GO" id="GO:0005829">
    <property type="term" value="C:cytosol"/>
    <property type="evidence" value="ECO:0007669"/>
    <property type="project" value="TreeGrafter"/>
</dbReference>
<evidence type="ECO:0000313" key="9">
    <source>
        <dbReference type="EMBL" id="KXB42392.1"/>
    </source>
</evidence>
<keyword evidence="4 7" id="KW-0949">S-adenosyl-L-methionine</keyword>
<dbReference type="Proteomes" id="UP000070080">
    <property type="component" value="Unassembled WGS sequence"/>
</dbReference>
<dbReference type="EMBL" id="LSCV01000002">
    <property type="protein sequence ID" value="KXB42392.1"/>
    <property type="molecule type" value="Genomic_DNA"/>
</dbReference>
<accession>A0A133YGS4</accession>
<dbReference type="InterPro" id="IPR029063">
    <property type="entry name" value="SAM-dependent_MTases_sf"/>
</dbReference>
<comment type="caution">
    <text evidence="9">The sequence shown here is derived from an EMBL/GenBank/DDBJ whole genome shotgun (WGS) entry which is preliminary data.</text>
</comment>
<protein>
    <recommendedName>
        <fullName evidence="1">rRNA adenine N-6-methyltransferase</fullName>
    </recommendedName>
    <alternativeName>
        <fullName evidence="6">Macrolide-lincosamide-streptogramin B resistance protein</fullName>
    </alternativeName>
</protein>
<dbReference type="Gene3D" id="1.10.8.100">
    <property type="entry name" value="Ribosomal RNA adenine dimethylase-like, domain 2"/>
    <property type="match status" value="1"/>
</dbReference>
<dbReference type="PANTHER" id="PTHR11727">
    <property type="entry name" value="DIMETHYLADENOSINE TRANSFERASE"/>
    <property type="match status" value="1"/>
</dbReference>
<dbReference type="PROSITE" id="PS01131">
    <property type="entry name" value="RRNA_A_DIMETH"/>
    <property type="match status" value="1"/>
</dbReference>
<dbReference type="Pfam" id="PF00398">
    <property type="entry name" value="RrnaAD"/>
    <property type="match status" value="1"/>
</dbReference>
<feature type="binding site" evidence="7">
    <location>
        <position position="32"/>
    </location>
    <ligand>
        <name>S-adenosyl-L-methionine</name>
        <dbReference type="ChEBI" id="CHEBI:59789"/>
    </ligand>
</feature>
<proteinExistence type="inferred from homology"/>
<gene>
    <name evidence="9" type="ORF">HMPREF1872_00063</name>
</gene>
<name>A0A133YGS4_9FIRM</name>
<dbReference type="STRING" id="1497955.HMPREF1872_00063"/>
<keyword evidence="5 7" id="KW-0694">RNA-binding</keyword>
<feature type="binding site" evidence="7">
    <location>
        <position position="127"/>
    </location>
    <ligand>
        <name>S-adenosyl-L-methionine</name>
        <dbReference type="ChEBI" id="CHEBI:59789"/>
    </ligand>
</feature>
<dbReference type="CDD" id="cd02440">
    <property type="entry name" value="AdoMet_MTases"/>
    <property type="match status" value="1"/>
</dbReference>
<dbReference type="SUPFAM" id="SSF53335">
    <property type="entry name" value="S-adenosyl-L-methionine-dependent methyltransferases"/>
    <property type="match status" value="1"/>
</dbReference>
<feature type="binding site" evidence="7">
    <location>
        <position position="57"/>
    </location>
    <ligand>
        <name>S-adenosyl-L-methionine</name>
        <dbReference type="ChEBI" id="CHEBI:59789"/>
    </ligand>
</feature>
<feature type="binding site" evidence="7">
    <location>
        <position position="106"/>
    </location>
    <ligand>
        <name>S-adenosyl-L-methionine</name>
        <dbReference type="ChEBI" id="CHEBI:59789"/>
    </ligand>
</feature>
<organism evidence="9 10">
    <name type="scientific">Amygdalobacter nucleatus</name>
    <dbReference type="NCBI Taxonomy" id="3029274"/>
    <lineage>
        <taxon>Bacteria</taxon>
        <taxon>Bacillati</taxon>
        <taxon>Bacillota</taxon>
        <taxon>Clostridia</taxon>
        <taxon>Eubacteriales</taxon>
        <taxon>Oscillospiraceae</taxon>
        <taxon>Amygdalobacter</taxon>
    </lineage>
</organism>